<dbReference type="STRING" id="436010.A0A166DJA7"/>
<evidence type="ECO:0000256" key="3">
    <source>
        <dbReference type="SAM" id="MobiDB-lite"/>
    </source>
</evidence>
<evidence type="ECO:0000313" key="6">
    <source>
        <dbReference type="EMBL" id="KZP14778.1"/>
    </source>
</evidence>
<keyword evidence="2" id="KW-0560">Oxidoreductase</keyword>
<evidence type="ECO:0000259" key="5">
    <source>
        <dbReference type="Pfam" id="PF00890"/>
    </source>
</evidence>
<protein>
    <recommendedName>
        <fullName evidence="5">FAD-dependent oxidoreductase 2 FAD-binding domain-containing protein</fullName>
    </recommendedName>
</protein>
<sequence>MPLLPRLDPYHEPSQTPPALDPRTRARRPLNGRSDNAVNWRQDVLPLDLSKVAHLSGHSSPGPTAATLNPRAWSSHAKKGTTTEVAYGPVVLATGGYAADITLAMLAGASAINMEKVQVHPMGLGNPKERDPKVKFFAVEALCGVGGLLLYNTGTWFVDEVEQRDHVTEKMWENSKYPIRLILNGAASEEIEWHRNHHRRARQGHGLDPQVLAETCSKYNDGVGTKTNPFGKKFFAEGEWSMNDFFNVADMIPVLHYTVGGLEINAESWFAWTLSLVNVPSTPSNPAGEFSFGQNHFDGTIALTSLVGLGIFAALDILTIRRTVNQCTFLIIETIIVILMPLSMWPIIVSSINLFESNWLDSFVTRSCFDPSSGNRISASFFCAVIMSIWWLPASGDEVTSALVIAATVAILALSTAFLSYICIAAITDKVRGINFLPIYPGDPSSSTPKVLRNCYFLGNPRTPTEREAMTSHCTDYIFRNSVFRKHAFEPTIWAIFRGIVAIYACASLVAFSAYSALSEAQLRETLVVTESIQVSEPSPPRGQNLYVTSFLMPPNDPVAPINPEQNPQFLFSGVSIEWQSPAPGVWTCDFDPWLNFNISWIGESSLVTWVTSNGTVPGFMNSTQVLSTNPLILAPFAQYKISLIAIHYILLNSEFILWTPGTRAVSPFGLLGIVTHGRFKRLIHEQYPRMQEDIEHGGMAAYISEVAIDAALMDIPPAKGGTDAASIENEAGGGDAMELRRRQNGSSRSDLESHPLLRRETNQG</sequence>
<evidence type="ECO:0000256" key="4">
    <source>
        <dbReference type="SAM" id="Phobius"/>
    </source>
</evidence>
<evidence type="ECO:0000313" key="7">
    <source>
        <dbReference type="Proteomes" id="UP000076532"/>
    </source>
</evidence>
<dbReference type="GO" id="GO:0016491">
    <property type="term" value="F:oxidoreductase activity"/>
    <property type="evidence" value="ECO:0007669"/>
    <property type="project" value="UniProtKB-KW"/>
</dbReference>
<feature type="domain" description="FAD-dependent oxidoreductase 2 FAD-binding" evidence="5">
    <location>
        <begin position="78"/>
        <end position="267"/>
    </location>
</feature>
<feature type="transmembrane region" description="Helical" evidence="4">
    <location>
        <begin position="299"/>
        <end position="318"/>
    </location>
</feature>
<keyword evidence="1" id="KW-0285">Flavoprotein</keyword>
<dbReference type="Gene3D" id="3.90.700.10">
    <property type="entry name" value="Succinate dehydrogenase/fumarate reductase flavoprotein, catalytic domain"/>
    <property type="match status" value="1"/>
</dbReference>
<dbReference type="Pfam" id="PF00890">
    <property type="entry name" value="FAD_binding_2"/>
    <property type="match status" value="1"/>
</dbReference>
<dbReference type="Gene3D" id="3.50.50.60">
    <property type="entry name" value="FAD/NAD(P)-binding domain"/>
    <property type="match status" value="1"/>
</dbReference>
<feature type="region of interest" description="Disordered" evidence="3">
    <location>
        <begin position="1"/>
        <end position="37"/>
    </location>
</feature>
<feature type="compositionally biased region" description="Basic and acidic residues" evidence="3">
    <location>
        <begin position="750"/>
        <end position="765"/>
    </location>
</feature>
<dbReference type="AlphaFoldDB" id="A0A166DJA7"/>
<dbReference type="InterPro" id="IPR003953">
    <property type="entry name" value="FAD-dep_OxRdtase_2_FAD-bd"/>
</dbReference>
<dbReference type="PANTHER" id="PTHR43400:SF1">
    <property type="entry name" value="FUMARATE REDUCTASE"/>
    <property type="match status" value="1"/>
</dbReference>
<gene>
    <name evidence="6" type="ORF">FIBSPDRAFT_959370</name>
</gene>
<reference evidence="6 7" key="1">
    <citation type="journal article" date="2016" name="Mol. Biol. Evol.">
        <title>Comparative Genomics of Early-Diverging Mushroom-Forming Fungi Provides Insights into the Origins of Lignocellulose Decay Capabilities.</title>
        <authorList>
            <person name="Nagy L.G."/>
            <person name="Riley R."/>
            <person name="Tritt A."/>
            <person name="Adam C."/>
            <person name="Daum C."/>
            <person name="Floudas D."/>
            <person name="Sun H."/>
            <person name="Yadav J.S."/>
            <person name="Pangilinan J."/>
            <person name="Larsson K.H."/>
            <person name="Matsuura K."/>
            <person name="Barry K."/>
            <person name="Labutti K."/>
            <person name="Kuo R."/>
            <person name="Ohm R.A."/>
            <person name="Bhattacharya S.S."/>
            <person name="Shirouzu T."/>
            <person name="Yoshinaga Y."/>
            <person name="Martin F.M."/>
            <person name="Grigoriev I.V."/>
            <person name="Hibbett D.S."/>
        </authorList>
    </citation>
    <scope>NUCLEOTIDE SEQUENCE [LARGE SCALE GENOMIC DNA]</scope>
    <source>
        <strain evidence="6 7">CBS 109695</strain>
    </source>
</reference>
<feature type="transmembrane region" description="Helical" evidence="4">
    <location>
        <begin position="493"/>
        <end position="515"/>
    </location>
</feature>
<dbReference type="SUPFAM" id="SSF56425">
    <property type="entry name" value="Succinate dehydrogenase/fumarate reductase flavoprotein, catalytic domain"/>
    <property type="match status" value="1"/>
</dbReference>
<keyword evidence="4" id="KW-1133">Transmembrane helix</keyword>
<feature type="region of interest" description="Disordered" evidence="3">
    <location>
        <begin position="722"/>
        <end position="765"/>
    </location>
</feature>
<dbReference type="InterPro" id="IPR036188">
    <property type="entry name" value="FAD/NAD-bd_sf"/>
</dbReference>
<dbReference type="PANTHER" id="PTHR43400">
    <property type="entry name" value="FUMARATE REDUCTASE"/>
    <property type="match status" value="1"/>
</dbReference>
<dbReference type="InterPro" id="IPR027477">
    <property type="entry name" value="Succ_DH/fumarate_Rdtase_cat_sf"/>
</dbReference>
<evidence type="ECO:0000256" key="2">
    <source>
        <dbReference type="ARBA" id="ARBA00023002"/>
    </source>
</evidence>
<organism evidence="6 7">
    <name type="scientific">Athelia psychrophila</name>
    <dbReference type="NCBI Taxonomy" id="1759441"/>
    <lineage>
        <taxon>Eukaryota</taxon>
        <taxon>Fungi</taxon>
        <taxon>Dikarya</taxon>
        <taxon>Basidiomycota</taxon>
        <taxon>Agaricomycotina</taxon>
        <taxon>Agaricomycetes</taxon>
        <taxon>Agaricomycetidae</taxon>
        <taxon>Atheliales</taxon>
        <taxon>Atheliaceae</taxon>
        <taxon>Athelia</taxon>
    </lineage>
</organism>
<dbReference type="InterPro" id="IPR050315">
    <property type="entry name" value="FAD-oxidoreductase_2"/>
</dbReference>
<keyword evidence="4" id="KW-0472">Membrane</keyword>
<accession>A0A166DJA7</accession>
<dbReference type="EMBL" id="KV417612">
    <property type="protein sequence ID" value="KZP14778.1"/>
    <property type="molecule type" value="Genomic_DNA"/>
</dbReference>
<dbReference type="Proteomes" id="UP000076532">
    <property type="component" value="Unassembled WGS sequence"/>
</dbReference>
<proteinExistence type="predicted"/>
<dbReference type="OrthoDB" id="3227921at2759"/>
<keyword evidence="7" id="KW-1185">Reference proteome</keyword>
<feature type="transmembrane region" description="Helical" evidence="4">
    <location>
        <begin position="404"/>
        <end position="427"/>
    </location>
</feature>
<feature type="transmembrane region" description="Helical" evidence="4">
    <location>
        <begin position="330"/>
        <end position="355"/>
    </location>
</feature>
<keyword evidence="4" id="KW-0812">Transmembrane</keyword>
<evidence type="ECO:0000256" key="1">
    <source>
        <dbReference type="ARBA" id="ARBA00022630"/>
    </source>
</evidence>
<name>A0A166DJA7_9AGAM</name>